<evidence type="ECO:0000256" key="6">
    <source>
        <dbReference type="ARBA" id="ARBA00023136"/>
    </source>
</evidence>
<evidence type="ECO:0000256" key="3">
    <source>
        <dbReference type="ARBA" id="ARBA00022475"/>
    </source>
</evidence>
<keyword evidence="2 7" id="KW-0813">Transport</keyword>
<name>A0A0H2KRP1_9MICO</name>
<feature type="transmembrane region" description="Helical" evidence="7">
    <location>
        <begin position="151"/>
        <end position="172"/>
    </location>
</feature>
<dbReference type="InterPro" id="IPR050809">
    <property type="entry name" value="UgpAE/MalFG_permease"/>
</dbReference>
<evidence type="ECO:0000256" key="2">
    <source>
        <dbReference type="ARBA" id="ARBA00022448"/>
    </source>
</evidence>
<dbReference type="InterPro" id="IPR000515">
    <property type="entry name" value="MetI-like"/>
</dbReference>
<keyword evidence="6 7" id="KW-0472">Membrane</keyword>
<dbReference type="PATRIC" id="fig|264251.5.peg.863"/>
<accession>A0A0H2KRP1</accession>
<evidence type="ECO:0000256" key="8">
    <source>
        <dbReference type="SAM" id="MobiDB-lite"/>
    </source>
</evidence>
<reference evidence="10 11" key="1">
    <citation type="submission" date="2014-05" db="EMBL/GenBank/DDBJ databases">
        <title>Cellulosimicrobium funkei U11 genome.</title>
        <authorList>
            <person name="Hu C."/>
            <person name="Gong Y."/>
            <person name="Wan W."/>
            <person name="Jiang M."/>
        </authorList>
    </citation>
    <scope>NUCLEOTIDE SEQUENCE [LARGE SCALE GENOMIC DNA]</scope>
    <source>
        <strain evidence="10 11">U11</strain>
    </source>
</reference>
<comment type="subcellular location">
    <subcellularLocation>
        <location evidence="1 7">Cell membrane</location>
        <topology evidence="1 7">Multi-pass membrane protein</topology>
    </subcellularLocation>
</comment>
<dbReference type="Pfam" id="PF00528">
    <property type="entry name" value="BPD_transp_1"/>
    <property type="match status" value="1"/>
</dbReference>
<evidence type="ECO:0000259" key="9">
    <source>
        <dbReference type="PROSITE" id="PS50928"/>
    </source>
</evidence>
<proteinExistence type="inferred from homology"/>
<dbReference type="EMBL" id="JNBQ01000002">
    <property type="protein sequence ID" value="KLN36206.1"/>
    <property type="molecule type" value="Genomic_DNA"/>
</dbReference>
<sequence length="339" mass="36563">MSVQSASSTPPPPVPHGAAPQGPAASDDRPPRGTATASPSTRRRGRRPGRSQAARGWAYAAPTAVFVLVLFIFPVLLVGQMSASDWPLLAGNRGVNFPDNFRDAVENRFFWDSVVFTVKYTVIATVLLIGLGLGFALLVQESSRWKSFLRTSILVPSALGLASASLLFYALYSPQVGPISPLLERLGIVDEPVSFLGSPEGALWSTVFLIVWRFAGFYMLLLMVGLQGIPHEVYEAARMDGANRWQTFGRVTLPLLRPSLALCTIMCVTGSLLAFDQFYILTKGGPDNSTITVVQLIYNIAFQGQNDLGVAAALSIIVLAALVLINVAQVRGMRAPEEK</sequence>
<dbReference type="STRING" id="264251.FB00_04195"/>
<dbReference type="PANTHER" id="PTHR43227:SF8">
    <property type="entry name" value="DIACETYLCHITOBIOSE UPTAKE SYSTEM PERMEASE PROTEIN DASB"/>
    <property type="match status" value="1"/>
</dbReference>
<evidence type="ECO:0000256" key="5">
    <source>
        <dbReference type="ARBA" id="ARBA00022989"/>
    </source>
</evidence>
<feature type="transmembrane region" description="Helical" evidence="7">
    <location>
        <begin position="202"/>
        <end position="224"/>
    </location>
</feature>
<dbReference type="AlphaFoldDB" id="A0A0H2KRP1"/>
<feature type="transmembrane region" description="Helical" evidence="7">
    <location>
        <begin position="308"/>
        <end position="328"/>
    </location>
</feature>
<evidence type="ECO:0000313" key="11">
    <source>
        <dbReference type="Proteomes" id="UP000035265"/>
    </source>
</evidence>
<keyword evidence="4 7" id="KW-0812">Transmembrane</keyword>
<dbReference type="PANTHER" id="PTHR43227">
    <property type="entry name" value="BLL4140 PROTEIN"/>
    <property type="match status" value="1"/>
</dbReference>
<dbReference type="PROSITE" id="PS50928">
    <property type="entry name" value="ABC_TM1"/>
    <property type="match status" value="1"/>
</dbReference>
<evidence type="ECO:0000313" key="10">
    <source>
        <dbReference type="EMBL" id="KLN36206.1"/>
    </source>
</evidence>
<keyword evidence="11" id="KW-1185">Reference proteome</keyword>
<dbReference type="Gene3D" id="1.10.3720.10">
    <property type="entry name" value="MetI-like"/>
    <property type="match status" value="1"/>
</dbReference>
<dbReference type="RefSeq" id="WP_082140952.1">
    <property type="nucleotide sequence ID" value="NZ_JNBQ01000002.1"/>
</dbReference>
<feature type="transmembrane region" description="Helical" evidence="7">
    <location>
        <begin position="260"/>
        <end position="280"/>
    </location>
</feature>
<feature type="region of interest" description="Disordered" evidence="8">
    <location>
        <begin position="1"/>
        <end position="52"/>
    </location>
</feature>
<gene>
    <name evidence="10" type="ORF">FB00_04195</name>
</gene>
<evidence type="ECO:0000256" key="7">
    <source>
        <dbReference type="RuleBase" id="RU363032"/>
    </source>
</evidence>
<evidence type="ECO:0000256" key="1">
    <source>
        <dbReference type="ARBA" id="ARBA00004651"/>
    </source>
</evidence>
<dbReference type="SUPFAM" id="SSF161098">
    <property type="entry name" value="MetI-like"/>
    <property type="match status" value="1"/>
</dbReference>
<keyword evidence="3" id="KW-1003">Cell membrane</keyword>
<dbReference type="Proteomes" id="UP000035265">
    <property type="component" value="Unassembled WGS sequence"/>
</dbReference>
<evidence type="ECO:0000256" key="4">
    <source>
        <dbReference type="ARBA" id="ARBA00022692"/>
    </source>
</evidence>
<dbReference type="GO" id="GO:0055085">
    <property type="term" value="P:transmembrane transport"/>
    <property type="evidence" value="ECO:0007669"/>
    <property type="project" value="InterPro"/>
</dbReference>
<feature type="transmembrane region" description="Helical" evidence="7">
    <location>
        <begin position="56"/>
        <end position="79"/>
    </location>
</feature>
<dbReference type="InterPro" id="IPR035906">
    <property type="entry name" value="MetI-like_sf"/>
</dbReference>
<feature type="compositionally biased region" description="Low complexity" evidence="8">
    <location>
        <begin position="16"/>
        <end position="25"/>
    </location>
</feature>
<dbReference type="GO" id="GO:0005886">
    <property type="term" value="C:plasma membrane"/>
    <property type="evidence" value="ECO:0007669"/>
    <property type="project" value="UniProtKB-SubCell"/>
</dbReference>
<feature type="transmembrane region" description="Helical" evidence="7">
    <location>
        <begin position="120"/>
        <end position="139"/>
    </location>
</feature>
<keyword evidence="5 7" id="KW-1133">Transmembrane helix</keyword>
<feature type="domain" description="ABC transmembrane type-1" evidence="9">
    <location>
        <begin position="114"/>
        <end position="329"/>
    </location>
</feature>
<dbReference type="CDD" id="cd06261">
    <property type="entry name" value="TM_PBP2"/>
    <property type="match status" value="1"/>
</dbReference>
<comment type="similarity">
    <text evidence="7">Belongs to the binding-protein-dependent transport system permease family.</text>
</comment>
<organism evidence="10 11">
    <name type="scientific">Cellulosimicrobium funkei</name>
    <dbReference type="NCBI Taxonomy" id="264251"/>
    <lineage>
        <taxon>Bacteria</taxon>
        <taxon>Bacillati</taxon>
        <taxon>Actinomycetota</taxon>
        <taxon>Actinomycetes</taxon>
        <taxon>Micrococcales</taxon>
        <taxon>Promicromonosporaceae</taxon>
        <taxon>Cellulosimicrobium</taxon>
    </lineage>
</organism>
<comment type="caution">
    <text evidence="10">The sequence shown here is derived from an EMBL/GenBank/DDBJ whole genome shotgun (WGS) entry which is preliminary data.</text>
</comment>
<protein>
    <submittedName>
        <fullName evidence="10">ABC transporter permease</fullName>
    </submittedName>
</protein>